<sequence>MRRATVSRIGFSVTGCSTSSYGRKFPSSVSRPKVAASRTSSSNSLTRSTPMATLQSPSTDPPGRPRPAWRLVCQRELTDLWLGGRAIVLVILFSLLLAVMAFLLATNQEMSLMPPREMLFLTMQTTIGIGLFIGLLIGADSISGERERASLEALLLAPVSRRQIVAGKFLAAISPWPAALAVSAIFLAVLSPSSELFLQVLLLGGVLGTLLVVGYTAFAMVVSLWSSSNRTSLFVSLVVYLLFVIPTQFPGTAQTGFMGRLVKRINPIESVNQFLEKVIVNNRTFEEMWDWLAAPVILPLLTCALLFGFARSGLTLEGHPPKFLRFRWAQPAAAMLFCAALAQPVPPALAAGEADGQSGLSISVGTEYLEVKTGEEFDFTTTLRFDGEDELPVIILSMNIVNLEADGDPVDPEDWSPERSMVVEAPARGETSQQEWTIHPIFEGDYLIYIVAIPEVADEESTSRPIVTQGLHLSVVHEPHLNPGGVLPASLGVPGGLILALFAVLWLRRRSLRTQGT</sequence>
<feature type="transmembrane region" description="Helical" evidence="2">
    <location>
        <begin position="486"/>
        <end position="507"/>
    </location>
</feature>
<dbReference type="GO" id="GO:0140359">
    <property type="term" value="F:ABC-type transporter activity"/>
    <property type="evidence" value="ECO:0007669"/>
    <property type="project" value="InterPro"/>
</dbReference>
<organism evidence="3 4">
    <name type="scientific">Oricola cellulosilytica</name>
    <dbReference type="NCBI Taxonomy" id="1429082"/>
    <lineage>
        <taxon>Bacteria</taxon>
        <taxon>Pseudomonadati</taxon>
        <taxon>Pseudomonadota</taxon>
        <taxon>Alphaproteobacteria</taxon>
        <taxon>Hyphomicrobiales</taxon>
        <taxon>Ahrensiaceae</taxon>
        <taxon>Oricola</taxon>
    </lineage>
</organism>
<keyword evidence="2" id="KW-1133">Transmembrane helix</keyword>
<feature type="transmembrane region" description="Helical" evidence="2">
    <location>
        <begin position="326"/>
        <end position="345"/>
    </location>
</feature>
<accession>A0A4R0PHI8</accession>
<dbReference type="AlphaFoldDB" id="A0A4R0PHI8"/>
<feature type="transmembrane region" description="Helical" evidence="2">
    <location>
        <begin position="86"/>
        <end position="106"/>
    </location>
</feature>
<dbReference type="EMBL" id="SJST01000002">
    <property type="protein sequence ID" value="TCD15044.1"/>
    <property type="molecule type" value="Genomic_DNA"/>
</dbReference>
<name>A0A4R0PHI8_9HYPH</name>
<feature type="transmembrane region" description="Helical" evidence="2">
    <location>
        <begin position="118"/>
        <end position="139"/>
    </location>
</feature>
<keyword evidence="2" id="KW-0472">Membrane</keyword>
<protein>
    <recommendedName>
        <fullName evidence="5">ABC transporter permease</fullName>
    </recommendedName>
</protein>
<evidence type="ECO:0000313" key="3">
    <source>
        <dbReference type="EMBL" id="TCD15044.1"/>
    </source>
</evidence>
<dbReference type="Proteomes" id="UP000291301">
    <property type="component" value="Unassembled WGS sequence"/>
</dbReference>
<proteinExistence type="predicted"/>
<reference evidence="3 4" key="1">
    <citation type="journal article" date="2015" name="Antonie Van Leeuwenhoek">
        <title>Oricola cellulosilytica gen. nov., sp. nov., a cellulose-degrading bacterium of the family Phyllobacteriaceae isolated from surface seashore water, and emended descriptions of Mesorhizobium loti and Phyllobacterium myrsinacearum.</title>
        <authorList>
            <person name="Hameed A."/>
            <person name="Shahina M."/>
            <person name="Lai W.A."/>
            <person name="Lin S.Y."/>
            <person name="Young L.S."/>
            <person name="Liu Y.C."/>
            <person name="Hsu Y.H."/>
            <person name="Young C.C."/>
        </authorList>
    </citation>
    <scope>NUCLEOTIDE SEQUENCE [LARGE SCALE GENOMIC DNA]</scope>
    <source>
        <strain evidence="3 4">KCTC 52183</strain>
    </source>
</reference>
<feature type="compositionally biased region" description="Low complexity" evidence="1">
    <location>
        <begin position="37"/>
        <end position="49"/>
    </location>
</feature>
<feature type="transmembrane region" description="Helical" evidence="2">
    <location>
        <begin position="291"/>
        <end position="314"/>
    </location>
</feature>
<keyword evidence="2" id="KW-0812">Transmembrane</keyword>
<keyword evidence="4" id="KW-1185">Reference proteome</keyword>
<feature type="transmembrane region" description="Helical" evidence="2">
    <location>
        <begin position="232"/>
        <end position="249"/>
    </location>
</feature>
<evidence type="ECO:0000256" key="2">
    <source>
        <dbReference type="SAM" id="Phobius"/>
    </source>
</evidence>
<evidence type="ECO:0000313" key="4">
    <source>
        <dbReference type="Proteomes" id="UP000291301"/>
    </source>
</evidence>
<evidence type="ECO:0000256" key="1">
    <source>
        <dbReference type="SAM" id="MobiDB-lite"/>
    </source>
</evidence>
<gene>
    <name evidence="3" type="ORF">E0D97_05715</name>
</gene>
<dbReference type="GO" id="GO:0005886">
    <property type="term" value="C:plasma membrane"/>
    <property type="evidence" value="ECO:0007669"/>
    <property type="project" value="UniProtKB-SubCell"/>
</dbReference>
<feature type="region of interest" description="Disordered" evidence="1">
    <location>
        <begin position="19"/>
        <end position="67"/>
    </location>
</feature>
<dbReference type="PANTHER" id="PTHR43471">
    <property type="entry name" value="ABC TRANSPORTER PERMEASE"/>
    <property type="match status" value="1"/>
</dbReference>
<dbReference type="PANTHER" id="PTHR43471:SF3">
    <property type="entry name" value="ABC TRANSPORTER PERMEASE PROTEIN NATB"/>
    <property type="match status" value="1"/>
</dbReference>
<comment type="caution">
    <text evidence="3">The sequence shown here is derived from an EMBL/GenBank/DDBJ whole genome shotgun (WGS) entry which is preliminary data.</text>
</comment>
<feature type="transmembrane region" description="Helical" evidence="2">
    <location>
        <begin position="169"/>
        <end position="190"/>
    </location>
</feature>
<evidence type="ECO:0008006" key="5">
    <source>
        <dbReference type="Google" id="ProtNLM"/>
    </source>
</evidence>
<dbReference type="Pfam" id="PF12679">
    <property type="entry name" value="ABC2_membrane_2"/>
    <property type="match status" value="1"/>
</dbReference>
<feature type="transmembrane region" description="Helical" evidence="2">
    <location>
        <begin position="196"/>
        <end position="225"/>
    </location>
</feature>